<proteinExistence type="predicted"/>
<accession>A0ABQ9GT46</accession>
<feature type="compositionally biased region" description="Basic and acidic residues" evidence="1">
    <location>
        <begin position="387"/>
        <end position="401"/>
    </location>
</feature>
<evidence type="ECO:0000313" key="3">
    <source>
        <dbReference type="Proteomes" id="UP001159363"/>
    </source>
</evidence>
<reference evidence="2 3" key="1">
    <citation type="submission" date="2023-02" db="EMBL/GenBank/DDBJ databases">
        <title>LHISI_Scaffold_Assembly.</title>
        <authorList>
            <person name="Stuart O.P."/>
            <person name="Cleave R."/>
            <person name="Magrath M.J.L."/>
            <person name="Mikheyev A.S."/>
        </authorList>
    </citation>
    <scope>NUCLEOTIDE SEQUENCE [LARGE SCALE GENOMIC DNA]</scope>
    <source>
        <strain evidence="2">Daus_M_001</strain>
        <tissue evidence="2">Leg muscle</tissue>
    </source>
</reference>
<name>A0ABQ9GT46_9NEOP</name>
<comment type="caution">
    <text evidence="2">The sequence shown here is derived from an EMBL/GenBank/DDBJ whole genome shotgun (WGS) entry which is preliminary data.</text>
</comment>
<dbReference type="EMBL" id="JARBHB010000009">
    <property type="protein sequence ID" value="KAJ8875169.1"/>
    <property type="molecule type" value="Genomic_DNA"/>
</dbReference>
<organism evidence="2 3">
    <name type="scientific">Dryococelus australis</name>
    <dbReference type="NCBI Taxonomy" id="614101"/>
    <lineage>
        <taxon>Eukaryota</taxon>
        <taxon>Metazoa</taxon>
        <taxon>Ecdysozoa</taxon>
        <taxon>Arthropoda</taxon>
        <taxon>Hexapoda</taxon>
        <taxon>Insecta</taxon>
        <taxon>Pterygota</taxon>
        <taxon>Neoptera</taxon>
        <taxon>Polyneoptera</taxon>
        <taxon>Phasmatodea</taxon>
        <taxon>Verophasmatodea</taxon>
        <taxon>Anareolatae</taxon>
        <taxon>Phasmatidae</taxon>
        <taxon>Eurycanthinae</taxon>
        <taxon>Dryococelus</taxon>
    </lineage>
</organism>
<evidence type="ECO:0000256" key="1">
    <source>
        <dbReference type="SAM" id="MobiDB-lite"/>
    </source>
</evidence>
<feature type="region of interest" description="Disordered" evidence="1">
    <location>
        <begin position="377"/>
        <end position="401"/>
    </location>
</feature>
<sequence length="516" mass="58781">MVSAMYTPATRGSRKLKGFKAGYLDLQHFPNLFLLRALPKKFRADKSDSENVLYDIGAETRMIDDLTFQGNTLPPHEHSDWLPAGIDVTEHKCLQNTGFRERKKKTRNSLSHDLPVQDLRRKFPIPPGNLFSIGLNYEFFFSANFQRRFIQWEKIYGADSPVPSSPARNCPVCESPSGSGEDISSSWSEKPAAGKQSRRRVIELNSEWHRNEGRSPRRTRRPTASFGTIPTYENPKTEAAVLQWLDFSLPSYTNRVQFPARSLRDFRMWESCRDDATGRRVFSGISRFLRHLIPALTHTQLASLPSALNTSGQQWRSGRALSSHHGDSGSVGSHPDFRMWESCWMMPLAGGFFPAYSRFDRPCIPSPLHPRVLRVPAVKPGPHRRQREREREERAREREGERKRKVLQVVKVVEKLETREQKGKTRTKDVKRDAKERQSRIVIDGLSERLGGSKRMNSSARLIISSNKREGKGCCQEGKQLARRLGALSASSAAQSPIYRDNRHSSTHYALAASDR</sequence>
<feature type="region of interest" description="Disordered" evidence="1">
    <location>
        <begin position="488"/>
        <end position="516"/>
    </location>
</feature>
<dbReference type="Proteomes" id="UP001159363">
    <property type="component" value="Chromosome 8"/>
</dbReference>
<feature type="region of interest" description="Disordered" evidence="1">
    <location>
        <begin position="161"/>
        <end position="231"/>
    </location>
</feature>
<protein>
    <submittedName>
        <fullName evidence="2">Uncharacterized protein</fullName>
    </submittedName>
</protein>
<feature type="compositionally biased region" description="Basic and acidic residues" evidence="1">
    <location>
        <begin position="200"/>
        <end position="215"/>
    </location>
</feature>
<keyword evidence="3" id="KW-1185">Reference proteome</keyword>
<gene>
    <name evidence="2" type="ORF">PR048_023064</name>
</gene>
<feature type="compositionally biased region" description="Low complexity" evidence="1">
    <location>
        <begin position="174"/>
        <end position="189"/>
    </location>
</feature>
<evidence type="ECO:0000313" key="2">
    <source>
        <dbReference type="EMBL" id="KAJ8875169.1"/>
    </source>
</evidence>